<dbReference type="RefSeq" id="XP_022319643.1">
    <property type="nucleotide sequence ID" value="XM_022463935.1"/>
</dbReference>
<proteinExistence type="predicted"/>
<keyword evidence="2" id="KW-1185">Reference proteome</keyword>
<organism evidence="2 3">
    <name type="scientific">Crassostrea virginica</name>
    <name type="common">Eastern oyster</name>
    <dbReference type="NCBI Taxonomy" id="6565"/>
    <lineage>
        <taxon>Eukaryota</taxon>
        <taxon>Metazoa</taxon>
        <taxon>Spiralia</taxon>
        <taxon>Lophotrochozoa</taxon>
        <taxon>Mollusca</taxon>
        <taxon>Bivalvia</taxon>
        <taxon>Autobranchia</taxon>
        <taxon>Pteriomorphia</taxon>
        <taxon>Ostreida</taxon>
        <taxon>Ostreoidea</taxon>
        <taxon>Ostreidae</taxon>
        <taxon>Crassostrea</taxon>
    </lineage>
</organism>
<reference evidence="3 4" key="1">
    <citation type="submission" date="2025-04" db="UniProtKB">
        <authorList>
            <consortium name="RefSeq"/>
        </authorList>
    </citation>
    <scope>IDENTIFICATION</scope>
    <source>
        <tissue evidence="3 4">Whole sample</tissue>
    </source>
</reference>
<evidence type="ECO:0000259" key="1">
    <source>
        <dbReference type="Pfam" id="PF18738"/>
    </source>
</evidence>
<dbReference type="GeneID" id="111122284"/>
<dbReference type="AlphaFoldDB" id="A0A8B8CV05"/>
<feature type="domain" description="DZIP3-like HEPN" evidence="1">
    <location>
        <begin position="68"/>
        <end position="183"/>
    </location>
</feature>
<sequence length="590" mass="68291">MATSVSCIGSDEDRTRFFRLSLIIIDELTQILRDLLHNEISPAQIYNKVVQRNYFPKLRPEQVVVIHNANSRDYKDFDITLLYTLLRNVCQNITPPSQRWGGSNMPSPNEVTVGDDIERIRLIRNKIFGHISEAAISETEFKEHWSIMSGICTRIQTLLNKDYVKRLQAVDERSIDPDTEEKYLQLLKRQVEEEKSTKVILQNLQSSLTELTSKETIKIASRVAEKAPTIQTLIETSISILNEMMGAVNEVTPESDIQQIYESLIEFIQVYKEEPENVHLQRLLNTLKEKITSYAKLQGPNRIRILANFYKFSLQMRKEYGAQVECFRSSILLLLTFSCREGFDLYKNDLENGRIGEQILELFLYPTFLESFGLKADDIEISLNGRLLTRHKELTSKETVKVVSKVAVKRKFVETLSDTSIPMLNEMVGSIDEMTSESEIDELYELLQDFVQANKEEIENVKLLNLFTKLREKITLYANLQKENRMQILARFVRFNIMFKKKYGAHVDYSKSSILLLVTFSSKLGYDLYKKDVENGRIGEQILEVFLYPPFLESFGLKADDIEISLNGRLLTRHKGKEAVKHLLILIFCM</sequence>
<dbReference type="Proteomes" id="UP000694844">
    <property type="component" value="Chromosome 2"/>
</dbReference>
<dbReference type="Pfam" id="PF18738">
    <property type="entry name" value="HEPN_DZIP3"/>
    <property type="match status" value="1"/>
</dbReference>
<evidence type="ECO:0000313" key="2">
    <source>
        <dbReference type="Proteomes" id="UP000694844"/>
    </source>
</evidence>
<evidence type="ECO:0000313" key="3">
    <source>
        <dbReference type="RefSeq" id="XP_022319643.1"/>
    </source>
</evidence>
<evidence type="ECO:0000313" key="4">
    <source>
        <dbReference type="RefSeq" id="XP_022319644.1"/>
    </source>
</evidence>
<name>A0A8B8CV05_CRAVI</name>
<dbReference type="InterPro" id="IPR041249">
    <property type="entry name" value="HEPN_DZIP3"/>
</dbReference>
<protein>
    <submittedName>
        <fullName evidence="3 4">Uncharacterized protein LOC111122284</fullName>
    </submittedName>
</protein>
<accession>A0A8B8CV05</accession>
<dbReference type="OrthoDB" id="6217158at2759"/>
<dbReference type="RefSeq" id="XP_022319644.1">
    <property type="nucleotide sequence ID" value="XM_022463936.1"/>
</dbReference>
<dbReference type="KEGG" id="cvn:111122284"/>
<gene>
    <name evidence="3 4" type="primary">LOC111122284</name>
</gene>